<dbReference type="Proteomes" id="UP000236319">
    <property type="component" value="Unassembled WGS sequence"/>
</dbReference>
<keyword evidence="4" id="KW-0732">Signal</keyword>
<evidence type="ECO:0000256" key="7">
    <source>
        <dbReference type="ARBA" id="ARBA00023180"/>
    </source>
</evidence>
<evidence type="ECO:0000256" key="2">
    <source>
        <dbReference type="ARBA" id="ARBA00004241"/>
    </source>
</evidence>
<evidence type="ECO:0000313" key="10">
    <source>
        <dbReference type="Proteomes" id="UP000236319"/>
    </source>
</evidence>
<dbReference type="VEuPathDB" id="PiroplasmaDB:BOVATA_010020"/>
<dbReference type="InterPro" id="IPR038160">
    <property type="entry name" value="6_CYS_dom_sf"/>
</dbReference>
<organism evidence="9 10">
    <name type="scientific">Babesia ovata</name>
    <dbReference type="NCBI Taxonomy" id="189622"/>
    <lineage>
        <taxon>Eukaryota</taxon>
        <taxon>Sar</taxon>
        <taxon>Alveolata</taxon>
        <taxon>Apicomplexa</taxon>
        <taxon>Aconoidasida</taxon>
        <taxon>Piroplasmida</taxon>
        <taxon>Babesiidae</taxon>
        <taxon>Babesia</taxon>
    </lineage>
</organism>
<evidence type="ECO:0000256" key="6">
    <source>
        <dbReference type="ARBA" id="ARBA00023157"/>
    </source>
</evidence>
<dbReference type="PROSITE" id="PS51701">
    <property type="entry name" value="6_CYS"/>
    <property type="match status" value="1"/>
</dbReference>
<dbReference type="InterPro" id="IPR010884">
    <property type="entry name" value="6_CYS_dom"/>
</dbReference>
<keyword evidence="5" id="KW-0472">Membrane</keyword>
<protein>
    <recommendedName>
        <fullName evidence="8">6-Cys domain-containing protein</fullName>
    </recommendedName>
</protein>
<evidence type="ECO:0000256" key="3">
    <source>
        <dbReference type="ARBA" id="ARBA00022475"/>
    </source>
</evidence>
<dbReference type="GeneID" id="39873279"/>
<gene>
    <name evidence="9" type="ORF">BOVATA_010020</name>
</gene>
<evidence type="ECO:0000256" key="1">
    <source>
        <dbReference type="ARBA" id="ARBA00004236"/>
    </source>
</evidence>
<comment type="subcellular location">
    <subcellularLocation>
        <location evidence="1">Cell membrane</location>
    </subcellularLocation>
    <subcellularLocation>
        <location evidence="2">Cell surface</location>
    </subcellularLocation>
</comment>
<reference evidence="9 10" key="1">
    <citation type="journal article" date="2017" name="BMC Genomics">
        <title>Whole-genome assembly of Babesia ovata and comparative genomics between closely related pathogens.</title>
        <authorList>
            <person name="Yamagishi J."/>
            <person name="Asada M."/>
            <person name="Hakimi H."/>
            <person name="Tanaka T.Q."/>
            <person name="Sugimoto C."/>
            <person name="Kawazu S."/>
        </authorList>
    </citation>
    <scope>NUCLEOTIDE SEQUENCE [LARGE SCALE GENOMIC DNA]</scope>
    <source>
        <strain evidence="9 10">Miyake</strain>
    </source>
</reference>
<evidence type="ECO:0000256" key="4">
    <source>
        <dbReference type="ARBA" id="ARBA00022729"/>
    </source>
</evidence>
<dbReference type="GO" id="GO:0005886">
    <property type="term" value="C:plasma membrane"/>
    <property type="evidence" value="ECO:0007669"/>
    <property type="project" value="UniProtKB-SubCell"/>
</dbReference>
<keyword evidence="6" id="KW-1015">Disulfide bond</keyword>
<dbReference type="Pfam" id="PF07422">
    <property type="entry name" value="s48_45"/>
    <property type="match status" value="1"/>
</dbReference>
<name>A0A2H6K975_9APIC</name>
<dbReference type="Gene3D" id="2.60.40.2860">
    <property type="match status" value="1"/>
</dbReference>
<dbReference type="RefSeq" id="XP_028865752.1">
    <property type="nucleotide sequence ID" value="XM_029009919.1"/>
</dbReference>
<proteinExistence type="predicted"/>
<evidence type="ECO:0000256" key="5">
    <source>
        <dbReference type="ARBA" id="ARBA00023136"/>
    </source>
</evidence>
<keyword evidence="3" id="KW-1003">Cell membrane</keyword>
<accession>A0A2H6K975</accession>
<evidence type="ECO:0000313" key="9">
    <source>
        <dbReference type="EMBL" id="GBE59509.1"/>
    </source>
</evidence>
<dbReference type="AlphaFoldDB" id="A0A2H6K975"/>
<evidence type="ECO:0000259" key="8">
    <source>
        <dbReference type="PROSITE" id="PS51701"/>
    </source>
</evidence>
<dbReference type="EMBL" id="BDSA01000001">
    <property type="protein sequence ID" value="GBE59509.1"/>
    <property type="molecule type" value="Genomic_DNA"/>
</dbReference>
<keyword evidence="7" id="KW-0325">Glycoprotein</keyword>
<dbReference type="GO" id="GO:0009986">
    <property type="term" value="C:cell surface"/>
    <property type="evidence" value="ECO:0007669"/>
    <property type="project" value="UniProtKB-SubCell"/>
</dbReference>
<sequence>MAKFSIRKSLWIFCAIGFQFVAFIHASRCNFDYPHGLLSKNALASCHMSIEDIDSTIVVCPQRVADVEYVWHPQPSADEQDDLKTYVNGDGKLRSVALSDVVRSESGNKLFWIEPTRSQTTLRVNLPRQELFAITENRLIFICGPRDLVLTGELQRRIEHLGDLGQTHKLPWNTSTPLNREVDALEKGLGVFMVYRGIVHQPLQGCGSRPSPLFAANNEVTVDPVTGTRSCVVDPMTTSPIGFVCEGKVEPENCMRSLLGKNGEVVEAPRPRRFWKFENHKPWVLVRYFDDLALPPFSGECRCIDHETGQVKAKIEIRSKNEYVCDIASMVGCNHANQIVEPWCSVVLHPGTTLTIKFPIEDTDMNEDADSSSGLHSLRLGKYSLESEFLPKDLNKLRQLNTPYGVYIYDEVSYHKALVGDALELDASQISKGEVTLIYHVDKPLALLEGLNSFFFENTLKSGNEYVPDKVRSVVNVSFAFTHNYDIVGCDTNPHGLFDPEMSEEYCTTKSKGNGIGEIYECLYQNNGHPSQVGIHCGLDEELLPGNCDYAGYDLYSNGITPFPGSIQKKMPYSIAGLQVFDVGFRNIPVSYACICVDQRGYEKSRLILEHDHQKQYKYGINREDAIHTLLPHTLMPWSELGLSVRGPASPQFHKMHHVPQEPITLHVGSEFVLRCAIQPDVLYGADTSEIQAIWLPYSREYDHYTAIETPEGTQLVRVAHNDSIATTPDGFYVDYNDVVHTVGYKTLIIKSRRGAVLISKDPVHKQHVPMTFVCGKAPKETDVSIVTRKSSARSGSSARYTWHMVQVNVETTDPYMQGCGVTDESDELFKPETPQLYDGDGKPQSGCKIDLHAAREAAFYCPAPYVLDPPNCFSQVAVEGTVKNTGDLSMSLVVSQSNHFAILSFDSSLVGVGETLRQTPPLQCRCVTIKGVVLSTIQIENYYSKY</sequence>
<keyword evidence="10" id="KW-1185">Reference proteome</keyword>
<feature type="domain" description="6-Cys" evidence="8">
    <location>
        <begin position="816"/>
        <end position="947"/>
    </location>
</feature>
<dbReference type="OrthoDB" id="365660at2759"/>
<comment type="caution">
    <text evidence="9">The sequence shown here is derived from an EMBL/GenBank/DDBJ whole genome shotgun (WGS) entry which is preliminary data.</text>
</comment>